<keyword evidence="4" id="KW-0808">Transferase</keyword>
<dbReference type="PANTHER" id="PTHR11214:SF376">
    <property type="entry name" value="HEXOSYLTRANSFERASE"/>
    <property type="match status" value="1"/>
</dbReference>
<evidence type="ECO:0000256" key="5">
    <source>
        <dbReference type="ARBA" id="ARBA00022692"/>
    </source>
</evidence>
<keyword evidence="8 10" id="KW-0333">Golgi apparatus</keyword>
<comment type="caution">
    <text evidence="11">The sequence shown here is derived from an EMBL/GenBank/DDBJ whole genome shotgun (WGS) entry which is preliminary data.</text>
</comment>
<dbReference type="Pfam" id="PF01762">
    <property type="entry name" value="Galactosyl_T"/>
    <property type="match status" value="1"/>
</dbReference>
<evidence type="ECO:0000256" key="8">
    <source>
        <dbReference type="ARBA" id="ARBA00023034"/>
    </source>
</evidence>
<evidence type="ECO:0000256" key="9">
    <source>
        <dbReference type="ARBA" id="ARBA00023136"/>
    </source>
</evidence>
<evidence type="ECO:0000256" key="7">
    <source>
        <dbReference type="ARBA" id="ARBA00022989"/>
    </source>
</evidence>
<dbReference type="GO" id="GO:0016758">
    <property type="term" value="F:hexosyltransferase activity"/>
    <property type="evidence" value="ECO:0007669"/>
    <property type="project" value="InterPro"/>
</dbReference>
<evidence type="ECO:0000256" key="6">
    <source>
        <dbReference type="ARBA" id="ARBA00022968"/>
    </source>
</evidence>
<dbReference type="Proteomes" id="UP001208570">
    <property type="component" value="Unassembled WGS sequence"/>
</dbReference>
<evidence type="ECO:0000256" key="3">
    <source>
        <dbReference type="ARBA" id="ARBA00022676"/>
    </source>
</evidence>
<keyword evidence="5 10" id="KW-0812">Transmembrane</keyword>
<keyword evidence="7 10" id="KW-1133">Transmembrane helix</keyword>
<accession>A0AAD9IV46</accession>
<feature type="transmembrane region" description="Helical" evidence="10">
    <location>
        <begin position="42"/>
        <end position="60"/>
    </location>
</feature>
<dbReference type="EC" id="2.4.1.-" evidence="10"/>
<evidence type="ECO:0000256" key="2">
    <source>
        <dbReference type="ARBA" id="ARBA00008661"/>
    </source>
</evidence>
<comment type="subcellular location">
    <subcellularLocation>
        <location evidence="1 10">Golgi apparatus membrane</location>
        <topology evidence="1 10">Single-pass type II membrane protein</topology>
    </subcellularLocation>
</comment>
<evidence type="ECO:0000313" key="11">
    <source>
        <dbReference type="EMBL" id="KAK2141141.1"/>
    </source>
</evidence>
<sequence>MLWMAIQGFQSDAIKTDYDVSLNMLEWFQIAKKIQMNARPKLYVLLFLFSLLIVNAILLMSQKLTRDTDVWKEKWKHLEIRAFRNLSIHRAHTPPKRRSLYEKLYGLEKSTNRIKGDLVNVDITDYRYYLIEPSIDLSLIHESTILVFVESKDSNREKRKQIRDTWANRKVYSEYHHNPIYVIFAVGLSPNVFLSNKTDPILRDVIEEADKTKDILLLNMMDIYDNLTIKGFLTMMWIASQGFQSNYVMKTDDDTILNMFAWFQIVKKIQMNGIRCLLVGHIWKKASVRRHNKYTVDQSEYSYQRYPSYASGSGYLMTRLAMVRILEAALYLPSFILEDVYFTGIIPHLTGIPLVSIQMSSYISFQNNINRKEVRKAGVVLLHVPKSSNYTSIWNIFLERKNYGRENTDGHRKDLVPVGLWSASDVSTRLPPEWSLLKNISLISSCSKSLLNVHWEIMV</sequence>
<protein>
    <recommendedName>
        <fullName evidence="10">Hexosyltransferase</fullName>
        <ecNumber evidence="10">2.4.1.-</ecNumber>
    </recommendedName>
</protein>
<name>A0AAD9IV46_9ANNE</name>
<dbReference type="AlphaFoldDB" id="A0AAD9IV46"/>
<dbReference type="GO" id="GO:0006493">
    <property type="term" value="P:protein O-linked glycosylation"/>
    <property type="evidence" value="ECO:0007669"/>
    <property type="project" value="TreeGrafter"/>
</dbReference>
<evidence type="ECO:0000256" key="10">
    <source>
        <dbReference type="RuleBase" id="RU363063"/>
    </source>
</evidence>
<evidence type="ECO:0000313" key="12">
    <source>
        <dbReference type="Proteomes" id="UP001208570"/>
    </source>
</evidence>
<gene>
    <name evidence="11" type="ORF">LSH36_1154g00092</name>
</gene>
<evidence type="ECO:0000256" key="1">
    <source>
        <dbReference type="ARBA" id="ARBA00004323"/>
    </source>
</evidence>
<dbReference type="Gene3D" id="3.90.550.50">
    <property type="match status" value="1"/>
</dbReference>
<keyword evidence="6 10" id="KW-0735">Signal-anchor</keyword>
<reference evidence="11" key="1">
    <citation type="journal article" date="2023" name="Mol. Biol. Evol.">
        <title>Third-Generation Sequencing Reveals the Adaptive Role of the Epigenome in Three Deep-Sea Polychaetes.</title>
        <authorList>
            <person name="Perez M."/>
            <person name="Aroh O."/>
            <person name="Sun Y."/>
            <person name="Lan Y."/>
            <person name="Juniper S.K."/>
            <person name="Young C.R."/>
            <person name="Angers B."/>
            <person name="Qian P.Y."/>
        </authorList>
    </citation>
    <scope>NUCLEOTIDE SEQUENCE</scope>
    <source>
        <strain evidence="11">P08H-3</strain>
    </source>
</reference>
<proteinExistence type="inferred from homology"/>
<dbReference type="EMBL" id="JAODUP010001154">
    <property type="protein sequence ID" value="KAK2141141.1"/>
    <property type="molecule type" value="Genomic_DNA"/>
</dbReference>
<dbReference type="PANTHER" id="PTHR11214">
    <property type="entry name" value="BETA-1,3-N-ACETYLGLUCOSAMINYLTRANSFERASE"/>
    <property type="match status" value="1"/>
</dbReference>
<dbReference type="InterPro" id="IPR002659">
    <property type="entry name" value="Glyco_trans_31"/>
</dbReference>
<comment type="similarity">
    <text evidence="2 10">Belongs to the glycosyltransferase 31 family.</text>
</comment>
<dbReference type="GO" id="GO:0000139">
    <property type="term" value="C:Golgi membrane"/>
    <property type="evidence" value="ECO:0007669"/>
    <property type="project" value="UniProtKB-SubCell"/>
</dbReference>
<evidence type="ECO:0000256" key="4">
    <source>
        <dbReference type="ARBA" id="ARBA00022679"/>
    </source>
</evidence>
<keyword evidence="12" id="KW-1185">Reference proteome</keyword>
<keyword evidence="3 10" id="KW-0328">Glycosyltransferase</keyword>
<organism evidence="11 12">
    <name type="scientific">Paralvinella palmiformis</name>
    <dbReference type="NCBI Taxonomy" id="53620"/>
    <lineage>
        <taxon>Eukaryota</taxon>
        <taxon>Metazoa</taxon>
        <taxon>Spiralia</taxon>
        <taxon>Lophotrochozoa</taxon>
        <taxon>Annelida</taxon>
        <taxon>Polychaeta</taxon>
        <taxon>Sedentaria</taxon>
        <taxon>Canalipalpata</taxon>
        <taxon>Terebellida</taxon>
        <taxon>Terebelliformia</taxon>
        <taxon>Alvinellidae</taxon>
        <taxon>Paralvinella</taxon>
    </lineage>
</organism>
<keyword evidence="9 10" id="KW-0472">Membrane</keyword>